<keyword evidence="1" id="KW-0802">TPR repeat</keyword>
<evidence type="ECO:0000313" key="3">
    <source>
        <dbReference type="EMBL" id="KJD33867.1"/>
    </source>
</evidence>
<keyword evidence="2" id="KW-0732">Signal</keyword>
<dbReference type="SMART" id="SM00028">
    <property type="entry name" value="TPR"/>
    <property type="match status" value="6"/>
</dbReference>
<dbReference type="EMBL" id="JTDV01000002">
    <property type="protein sequence ID" value="KJD33867.1"/>
    <property type="molecule type" value="Genomic_DNA"/>
</dbReference>
<evidence type="ECO:0000313" key="4">
    <source>
        <dbReference type="Proteomes" id="UP000032361"/>
    </source>
</evidence>
<dbReference type="InterPro" id="IPR019734">
    <property type="entry name" value="TPR_rpt"/>
</dbReference>
<feature type="signal peptide" evidence="2">
    <location>
        <begin position="1"/>
        <end position="19"/>
    </location>
</feature>
<reference evidence="3 4" key="1">
    <citation type="journal article" date="2015" name="Antonie Van Leeuwenhoek">
        <title>Tamlana nanhaiensis sp. nov., isolated from surface seawater collected from the South China Sea.</title>
        <authorList>
            <person name="Liu X."/>
            <person name="Lai Q."/>
            <person name="Du Y."/>
            <person name="Li G."/>
            <person name="Sun F."/>
            <person name="Shao Z."/>
        </authorList>
    </citation>
    <scope>NUCLEOTIDE SEQUENCE [LARGE SCALE GENOMIC DNA]</scope>
    <source>
        <strain evidence="3 4">FHC16</strain>
    </source>
</reference>
<proteinExistence type="predicted"/>
<accession>A0A0D7W7S8</accession>
<organism evidence="3 4">
    <name type="scientific">Neotamlana nanhaiensis</name>
    <dbReference type="NCBI Taxonomy" id="1382798"/>
    <lineage>
        <taxon>Bacteria</taxon>
        <taxon>Pseudomonadati</taxon>
        <taxon>Bacteroidota</taxon>
        <taxon>Flavobacteriia</taxon>
        <taxon>Flavobacteriales</taxon>
        <taxon>Flavobacteriaceae</taxon>
        <taxon>Neotamlana</taxon>
    </lineage>
</organism>
<feature type="chain" id="PRO_5002325862" description="Tetratricopeptide repeat protein" evidence="2">
    <location>
        <begin position="20"/>
        <end position="601"/>
    </location>
</feature>
<dbReference type="PANTHER" id="PTHR23082:SF0">
    <property type="entry name" value="GENERAL TRANSCRIPTION FACTOR 3C POLYPEPTIDE 3"/>
    <property type="match status" value="1"/>
</dbReference>
<dbReference type="InterPro" id="IPR039340">
    <property type="entry name" value="Tfc4/TFIIIC-102/Sfc4"/>
</dbReference>
<dbReference type="PANTHER" id="PTHR23082">
    <property type="entry name" value="TRANSCRIPTION INITIATION FACTOR IIIC TFIIIC , POLYPEPTIDE 3-RELATED"/>
    <property type="match status" value="1"/>
</dbReference>
<dbReference type="SUPFAM" id="SSF48452">
    <property type="entry name" value="TPR-like"/>
    <property type="match status" value="2"/>
</dbReference>
<comment type="caution">
    <text evidence="3">The sequence shown here is derived from an EMBL/GenBank/DDBJ whole genome shotgun (WGS) entry which is preliminary data.</text>
</comment>
<dbReference type="InterPro" id="IPR011990">
    <property type="entry name" value="TPR-like_helical_dom_sf"/>
</dbReference>
<dbReference type="Pfam" id="PF13174">
    <property type="entry name" value="TPR_6"/>
    <property type="match status" value="1"/>
</dbReference>
<evidence type="ECO:0000256" key="1">
    <source>
        <dbReference type="PROSITE-ProRule" id="PRU00339"/>
    </source>
</evidence>
<dbReference type="GO" id="GO:0006383">
    <property type="term" value="P:transcription by RNA polymerase III"/>
    <property type="evidence" value="ECO:0007669"/>
    <property type="project" value="InterPro"/>
</dbReference>
<keyword evidence="4" id="KW-1185">Reference proteome</keyword>
<sequence length="601" mass="70499">MRFLVVIFFLVLTTSFAQNDVIAKTYFENGEYEKALIEYKKIYKESPSNITIVNQIVTTYQQLEQYKEAETFLVQLMERIKYAAFIVELGYNFQLQNDTVAAQNYYQEALKSIEARASNVYAVARSFQSHSLLKEAVLAYEKAMVVNPEYNFSLQLAQIYGEQGHIEKMFDSYLNFIEKRPTMARDVKRAVNDFINEDALNENNILLRKMLLKKMQQQPDLIWNDMLSWLFIKQKDYNKAFTQEKAIFKRNPESLSRIEELATITTNENDTEIAKDIYNYLIETSQLPSEKLEAHHKLLQLEIRVASPKDYPEIKNRYLALVSNHNSENQVESDLTPTKETLNLKIAYAHFLAFYMQETKEATRFLETMLQERLSKFEMAAVKLELADILVLQEKFNQALIYYTQIQRNLKNSTLSQEARFKVAKTSYYKGDFKWAESQLKVLKSSTSQLIANDALDLKLLITDNKYEDSLQTALKVYAKADLLAFQNRNDEAITLLDKILDEHKTEPIIAQTLYKQAQLFELKKEFEKARANYEVLIENYRDGIFIDDALYHLAQLYQYQFSEPEKAKNFYEQIIFNHADSIYFVEARKRFRTLRGDAIN</sequence>
<evidence type="ECO:0008006" key="5">
    <source>
        <dbReference type="Google" id="ProtNLM"/>
    </source>
</evidence>
<protein>
    <recommendedName>
        <fullName evidence="5">Tetratricopeptide repeat protein</fullName>
    </recommendedName>
</protein>
<dbReference type="GO" id="GO:0000127">
    <property type="term" value="C:transcription factor TFIIIC complex"/>
    <property type="evidence" value="ECO:0007669"/>
    <property type="project" value="TreeGrafter"/>
</dbReference>
<dbReference type="OrthoDB" id="9763354at2"/>
<dbReference type="Gene3D" id="1.25.40.10">
    <property type="entry name" value="Tetratricopeptide repeat domain"/>
    <property type="match status" value="3"/>
</dbReference>
<dbReference type="STRING" id="1382798.PK35_03730"/>
<feature type="repeat" description="TPR" evidence="1">
    <location>
        <begin position="16"/>
        <end position="49"/>
    </location>
</feature>
<gene>
    <name evidence="3" type="ORF">PK35_03730</name>
</gene>
<evidence type="ECO:0000256" key="2">
    <source>
        <dbReference type="SAM" id="SignalP"/>
    </source>
</evidence>
<name>A0A0D7W7S8_9FLAO</name>
<dbReference type="Proteomes" id="UP000032361">
    <property type="component" value="Unassembled WGS sequence"/>
</dbReference>
<dbReference type="RefSeq" id="WP_044625356.1">
    <property type="nucleotide sequence ID" value="NZ_JTDV01000002.1"/>
</dbReference>
<dbReference type="PROSITE" id="PS50005">
    <property type="entry name" value="TPR"/>
    <property type="match status" value="1"/>
</dbReference>
<dbReference type="PATRIC" id="fig|1382798.3.peg.1913"/>
<dbReference type="Pfam" id="PF13432">
    <property type="entry name" value="TPR_16"/>
    <property type="match status" value="1"/>
</dbReference>
<dbReference type="AlphaFoldDB" id="A0A0D7W7S8"/>